<evidence type="ECO:0000313" key="10">
    <source>
        <dbReference type="Proteomes" id="UP000547499"/>
    </source>
</evidence>
<comment type="caution">
    <text evidence="9">The sequence shown here is derived from an EMBL/GenBank/DDBJ whole genome shotgun (WGS) entry which is preliminary data.</text>
</comment>
<feature type="chain" id="PRO_5029554771" description="Interleukin" evidence="8">
    <location>
        <begin position="23"/>
        <end position="155"/>
    </location>
</feature>
<dbReference type="GO" id="GO:0005615">
    <property type="term" value="C:extracellular space"/>
    <property type="evidence" value="ECO:0007669"/>
    <property type="project" value="UniProtKB-KW"/>
</dbReference>
<accession>A0A7K5RF47</accession>
<dbReference type="AlphaFoldDB" id="A0A7K5RF47"/>
<dbReference type="GO" id="GO:0050778">
    <property type="term" value="P:positive regulation of immune response"/>
    <property type="evidence" value="ECO:0007669"/>
    <property type="project" value="TreeGrafter"/>
</dbReference>
<evidence type="ECO:0000313" key="9">
    <source>
        <dbReference type="EMBL" id="NWT78336.1"/>
    </source>
</evidence>
<dbReference type="PANTHER" id="PTHR14356">
    <property type="entry name" value="INTERLEUKIN-15-RELATED"/>
    <property type="match status" value="1"/>
</dbReference>
<keyword evidence="5 8" id="KW-0732">Signal</keyword>
<evidence type="ECO:0000256" key="7">
    <source>
        <dbReference type="RuleBase" id="RU003453"/>
    </source>
</evidence>
<dbReference type="SUPFAM" id="SSF47266">
    <property type="entry name" value="4-helical cytokines"/>
    <property type="match status" value="1"/>
</dbReference>
<evidence type="ECO:0000256" key="6">
    <source>
        <dbReference type="ARBA" id="ARBA00023157"/>
    </source>
</evidence>
<dbReference type="GO" id="GO:0042119">
    <property type="term" value="P:neutrophil activation"/>
    <property type="evidence" value="ECO:0007669"/>
    <property type="project" value="TreeGrafter"/>
</dbReference>
<dbReference type="InterPro" id="IPR003443">
    <property type="entry name" value="IL-15/IL-21_fam"/>
</dbReference>
<evidence type="ECO:0000256" key="4">
    <source>
        <dbReference type="ARBA" id="ARBA00022525"/>
    </source>
</evidence>
<organism evidence="9 10">
    <name type="scientific">Lanius ludovicianus</name>
    <name type="common">Loggerhead shrike</name>
    <dbReference type="NCBI Taxonomy" id="28713"/>
    <lineage>
        <taxon>Eukaryota</taxon>
        <taxon>Metazoa</taxon>
        <taxon>Chordata</taxon>
        <taxon>Craniata</taxon>
        <taxon>Vertebrata</taxon>
        <taxon>Euteleostomi</taxon>
        <taxon>Archelosauria</taxon>
        <taxon>Archosauria</taxon>
        <taxon>Dinosauria</taxon>
        <taxon>Saurischia</taxon>
        <taxon>Theropoda</taxon>
        <taxon>Coelurosauria</taxon>
        <taxon>Aves</taxon>
        <taxon>Neognathae</taxon>
        <taxon>Neoaves</taxon>
        <taxon>Telluraves</taxon>
        <taxon>Australaves</taxon>
        <taxon>Passeriformes</taxon>
        <taxon>Corvoidea</taxon>
        <taxon>Laniidae</taxon>
        <taxon>Lanius</taxon>
    </lineage>
</organism>
<reference evidence="9 10" key="1">
    <citation type="submission" date="2019-09" db="EMBL/GenBank/DDBJ databases">
        <title>Bird 10,000 Genomes (B10K) Project - Family phase.</title>
        <authorList>
            <person name="Zhang G."/>
        </authorList>
    </citation>
    <scope>NUCLEOTIDE SEQUENCE [LARGE SCALE GENOMIC DNA]</scope>
    <source>
        <strain evidence="9">B10K-DU-001-65</strain>
        <tissue evidence="9">Muscle</tissue>
    </source>
</reference>
<dbReference type="Pfam" id="PF02372">
    <property type="entry name" value="IL15"/>
    <property type="match status" value="1"/>
</dbReference>
<name>A0A7K5RF47_LANLU</name>
<evidence type="ECO:0000256" key="5">
    <source>
        <dbReference type="ARBA" id="ARBA00022729"/>
    </source>
</evidence>
<dbReference type="GO" id="GO:0005125">
    <property type="term" value="F:cytokine activity"/>
    <property type="evidence" value="ECO:0007669"/>
    <property type="project" value="UniProtKB-KW"/>
</dbReference>
<feature type="non-terminal residue" evidence="9">
    <location>
        <position position="1"/>
    </location>
</feature>
<dbReference type="InterPro" id="IPR009079">
    <property type="entry name" value="4_helix_cytokine-like_core"/>
</dbReference>
<dbReference type="GO" id="GO:0005126">
    <property type="term" value="F:cytokine receptor binding"/>
    <property type="evidence" value="ECO:0007669"/>
    <property type="project" value="InterPro"/>
</dbReference>
<gene>
    <name evidence="9" type="primary">Il15_0</name>
    <name evidence="9" type="ORF">LANLUD_R04684</name>
</gene>
<dbReference type="EMBL" id="VYXG01000756">
    <property type="protein sequence ID" value="NWT78336.1"/>
    <property type="molecule type" value="Genomic_DNA"/>
</dbReference>
<dbReference type="Gene3D" id="1.20.1250.70">
    <property type="entry name" value="Interleukin-15/Interleukin-21"/>
    <property type="match status" value="1"/>
</dbReference>
<sequence>MMCKVLIFGCIAAVILMTAAYGAPLTTEIPSAQPEQLLRASIQDLEELKNIKNNFLDFYTPNDKQECNRTTLECYLTELKVLKEDVEEEKQRHIINIEKNLNYFKQESYAKSKKFPVLQVGNSSNLTCKKCESNEKKKFAEFRQELISFLQSMLK</sequence>
<dbReference type="GO" id="GO:0006955">
    <property type="term" value="P:immune response"/>
    <property type="evidence" value="ECO:0007669"/>
    <property type="project" value="InterPro"/>
</dbReference>
<keyword evidence="3 7" id="KW-0202">Cytokine</keyword>
<comment type="subcellular location">
    <subcellularLocation>
        <location evidence="1">Secreted</location>
    </subcellularLocation>
</comment>
<keyword evidence="4" id="KW-0964">Secreted</keyword>
<dbReference type="GO" id="GO:0001819">
    <property type="term" value="P:positive regulation of cytokine production"/>
    <property type="evidence" value="ECO:0007669"/>
    <property type="project" value="TreeGrafter"/>
</dbReference>
<evidence type="ECO:0000256" key="8">
    <source>
        <dbReference type="SAM" id="SignalP"/>
    </source>
</evidence>
<protein>
    <recommendedName>
        <fullName evidence="7">Interleukin</fullName>
    </recommendedName>
</protein>
<dbReference type="PANTHER" id="PTHR14356:SF3">
    <property type="entry name" value="INTERLEUKIN-15"/>
    <property type="match status" value="1"/>
</dbReference>
<evidence type="ECO:0000256" key="2">
    <source>
        <dbReference type="ARBA" id="ARBA00006050"/>
    </source>
</evidence>
<dbReference type="GO" id="GO:0042102">
    <property type="term" value="P:positive regulation of T cell proliferation"/>
    <property type="evidence" value="ECO:0007669"/>
    <property type="project" value="TreeGrafter"/>
</dbReference>
<keyword evidence="6" id="KW-1015">Disulfide bond</keyword>
<dbReference type="Proteomes" id="UP000547499">
    <property type="component" value="Unassembled WGS sequence"/>
</dbReference>
<proteinExistence type="inferred from homology"/>
<keyword evidence="10" id="KW-1185">Reference proteome</keyword>
<feature type="signal peptide" evidence="8">
    <location>
        <begin position="1"/>
        <end position="22"/>
    </location>
</feature>
<evidence type="ECO:0000256" key="1">
    <source>
        <dbReference type="ARBA" id="ARBA00004613"/>
    </source>
</evidence>
<feature type="non-terminal residue" evidence="9">
    <location>
        <position position="155"/>
    </location>
</feature>
<comment type="similarity">
    <text evidence="2 7">Belongs to the IL-15/IL-21 family.</text>
</comment>
<evidence type="ECO:0000256" key="3">
    <source>
        <dbReference type="ARBA" id="ARBA00022514"/>
    </source>
</evidence>